<dbReference type="InterPro" id="IPR002889">
    <property type="entry name" value="WSC_carb-bd"/>
</dbReference>
<keyword evidence="2" id="KW-0812">Transmembrane</keyword>
<feature type="non-terminal residue" evidence="9">
    <location>
        <position position="925"/>
    </location>
</feature>
<evidence type="ECO:0000259" key="8">
    <source>
        <dbReference type="PROSITE" id="PS51212"/>
    </source>
</evidence>
<feature type="domain" description="WSC" evidence="8">
    <location>
        <begin position="448"/>
        <end position="545"/>
    </location>
</feature>
<sequence>MPCASNATQVCGGPNALSLYVDPTYVPPPPPPPAPQGVLSVLNITDLGCWKDEFPPTGRALPTLLLASATMTVDRCAQLAYSAGWAYFGLQYAAECYVGNNLTEAQKFGPATNCDSVCNSPTVNPVGTCGGGLANSLYALPPQPEGGPAPPPGSGAGTPPAGTPPSPVTTLNVTALGCWKDEFPPTGRALTLLLASPTISVEQCTQLAWSRGYAVAALQYSEECYASTNETRATRFGPASNCDSPCRNATADPPGSCGGGLANSLYRLPPLAPGVSPAPEDGTPVVVVPPAGGGGGGGAPPGAIPIPETTLNVTALGCWKDEFPPTGRALPTLLLASPTMSVEQCTQLAWSRGYALAALQYSEECYASTNETLATRFGPATNCDSPCRNATADPPGSCGGGLANSLYRLPPLAPGVSPAPEDGAPVVVVPPPVVPPSPVPAGQLSTLNITSLGCWMDQPTRAVPTLLAASPTMTVDTCAQLAYASRLRYDVFAVQYGVECYAGRNETAALQYGPSNGCQTVCPNPAENPVGTCGGGLANSVYRLPARPQLPKAPLPPGTNYTGCFRDAVERLVPNALAPAVNMSIAECAWRAKAAEYTVFALQFGGDLYSLPPPVAPEGTPEYEYLGCYADNQDLRPAGAEAPDQTISRRMFRRLGQLPSMDSWECARRAQAAGYPLFGLTSGEVFPDYGRQCWGAFNLTDVTRNGPSTNCTNMCRGWPTSDKCGGDYAISLYQIPNMTYDTGAGGHYQYLREMPVSVSHIMQNTGRDEYLLIEFLDFDHPPTWDGKSTSYLYFRHNNSYKAVPNKRDASCGMWHRMPDGDFMGFSGYFGASGVNHASVWATMWYHRHAAAAEDFGDLAMPYGRWYGGNVLMPDGTSYVTGGDLGPGSPRALGPRCQHDSTVLPNGKVLLINGVEEGYSGLGYFP</sequence>
<feature type="domain" description="WSC" evidence="8">
    <location>
        <begin position="43"/>
        <end position="141"/>
    </location>
</feature>
<evidence type="ECO:0000256" key="2">
    <source>
        <dbReference type="ARBA" id="ARBA00022692"/>
    </source>
</evidence>
<evidence type="ECO:0000256" key="5">
    <source>
        <dbReference type="ARBA" id="ARBA00023136"/>
    </source>
</evidence>
<feature type="domain" description="WSC" evidence="8">
    <location>
        <begin position="172"/>
        <end position="269"/>
    </location>
</feature>
<dbReference type="InterPro" id="IPR051836">
    <property type="entry name" value="Kremen_rcpt"/>
</dbReference>
<feature type="compositionally biased region" description="Pro residues" evidence="7">
    <location>
        <begin position="141"/>
        <end position="153"/>
    </location>
</feature>
<dbReference type="PANTHER" id="PTHR24269:SF16">
    <property type="entry name" value="PROTEIN SLG1"/>
    <property type="match status" value="1"/>
</dbReference>
<name>A0A383WEE5_TETOB</name>
<proteinExistence type="predicted"/>
<accession>A0A383WEE5</accession>
<dbReference type="GO" id="GO:0005886">
    <property type="term" value="C:plasma membrane"/>
    <property type="evidence" value="ECO:0007669"/>
    <property type="project" value="TreeGrafter"/>
</dbReference>
<dbReference type="PROSITE" id="PS51212">
    <property type="entry name" value="WSC"/>
    <property type="match status" value="5"/>
</dbReference>
<protein>
    <recommendedName>
        <fullName evidence="8">WSC domain-containing protein</fullName>
    </recommendedName>
</protein>
<keyword evidence="3" id="KW-0732">Signal</keyword>
<keyword evidence="10" id="KW-1185">Reference proteome</keyword>
<dbReference type="PANTHER" id="PTHR24269">
    <property type="entry name" value="KREMEN PROTEIN"/>
    <property type="match status" value="1"/>
</dbReference>
<dbReference type="Pfam" id="PF01822">
    <property type="entry name" value="WSC"/>
    <property type="match status" value="4"/>
</dbReference>
<feature type="region of interest" description="Disordered" evidence="7">
    <location>
        <begin position="140"/>
        <end position="167"/>
    </location>
</feature>
<feature type="domain" description="WSC" evidence="8">
    <location>
        <begin position="622"/>
        <end position="736"/>
    </location>
</feature>
<keyword evidence="5" id="KW-0472">Membrane</keyword>
<evidence type="ECO:0000256" key="6">
    <source>
        <dbReference type="ARBA" id="ARBA00023180"/>
    </source>
</evidence>
<evidence type="ECO:0000256" key="7">
    <source>
        <dbReference type="SAM" id="MobiDB-lite"/>
    </source>
</evidence>
<evidence type="ECO:0000313" key="9">
    <source>
        <dbReference type="EMBL" id="SZX75384.1"/>
    </source>
</evidence>
<evidence type="ECO:0000256" key="1">
    <source>
        <dbReference type="ARBA" id="ARBA00004167"/>
    </source>
</evidence>
<organism evidence="9 10">
    <name type="scientific">Tetradesmus obliquus</name>
    <name type="common">Green alga</name>
    <name type="synonym">Acutodesmus obliquus</name>
    <dbReference type="NCBI Taxonomy" id="3088"/>
    <lineage>
        <taxon>Eukaryota</taxon>
        <taxon>Viridiplantae</taxon>
        <taxon>Chlorophyta</taxon>
        <taxon>core chlorophytes</taxon>
        <taxon>Chlorophyceae</taxon>
        <taxon>CS clade</taxon>
        <taxon>Sphaeropleales</taxon>
        <taxon>Scenedesmaceae</taxon>
        <taxon>Tetradesmus</taxon>
    </lineage>
</organism>
<dbReference type="SMART" id="SM00321">
    <property type="entry name" value="WSC"/>
    <property type="match status" value="5"/>
</dbReference>
<gene>
    <name evidence="9" type="ORF">BQ4739_LOCUS15659</name>
</gene>
<dbReference type="STRING" id="3088.A0A383WEE5"/>
<comment type="subcellular location">
    <subcellularLocation>
        <location evidence="1">Membrane</location>
        <topology evidence="1">Single-pass membrane protein</topology>
    </subcellularLocation>
</comment>
<dbReference type="AlphaFoldDB" id="A0A383WEE5"/>
<keyword evidence="6" id="KW-0325">Glycoprotein</keyword>
<evidence type="ECO:0000256" key="3">
    <source>
        <dbReference type="ARBA" id="ARBA00022729"/>
    </source>
</evidence>
<reference evidence="9 10" key="1">
    <citation type="submission" date="2016-10" db="EMBL/GenBank/DDBJ databases">
        <authorList>
            <person name="Cai Z."/>
        </authorList>
    </citation>
    <scope>NUCLEOTIDE SEQUENCE [LARGE SCALE GENOMIC DNA]</scope>
</reference>
<evidence type="ECO:0000313" key="10">
    <source>
        <dbReference type="Proteomes" id="UP000256970"/>
    </source>
</evidence>
<dbReference type="Proteomes" id="UP000256970">
    <property type="component" value="Unassembled WGS sequence"/>
</dbReference>
<evidence type="ECO:0000256" key="4">
    <source>
        <dbReference type="ARBA" id="ARBA00022989"/>
    </source>
</evidence>
<keyword evidence="4" id="KW-1133">Transmembrane helix</keyword>
<dbReference type="EMBL" id="FNXT01001230">
    <property type="protein sequence ID" value="SZX75384.1"/>
    <property type="molecule type" value="Genomic_DNA"/>
</dbReference>
<feature type="domain" description="WSC" evidence="8">
    <location>
        <begin position="312"/>
        <end position="410"/>
    </location>
</feature>